<keyword evidence="3" id="KW-0560">Oxidoreductase</keyword>
<evidence type="ECO:0000256" key="2">
    <source>
        <dbReference type="ARBA" id="ARBA00022857"/>
    </source>
</evidence>
<dbReference type="SUPFAM" id="SSF51430">
    <property type="entry name" value="NAD(P)-linked oxidoreductase"/>
    <property type="match status" value="1"/>
</dbReference>
<dbReference type="PIRSF" id="PIRSF000097">
    <property type="entry name" value="AKR"/>
    <property type="match status" value="1"/>
</dbReference>
<dbReference type="InterPro" id="IPR036812">
    <property type="entry name" value="NAD(P)_OxRdtase_dom_sf"/>
</dbReference>
<feature type="active site" description="Proton donor" evidence="4">
    <location>
        <position position="41"/>
    </location>
</feature>
<evidence type="ECO:0000256" key="4">
    <source>
        <dbReference type="PIRSR" id="PIRSR000097-1"/>
    </source>
</evidence>
<dbReference type="Pfam" id="PF00248">
    <property type="entry name" value="Aldo_ket_red"/>
    <property type="match status" value="1"/>
</dbReference>
<dbReference type="PRINTS" id="PR00069">
    <property type="entry name" value="ALDKETRDTASE"/>
</dbReference>
<dbReference type="GO" id="GO:0016616">
    <property type="term" value="F:oxidoreductase activity, acting on the CH-OH group of donors, NAD or NADP as acceptor"/>
    <property type="evidence" value="ECO:0007669"/>
    <property type="project" value="UniProtKB-ARBA"/>
</dbReference>
<reference evidence="8" key="1">
    <citation type="submission" date="2015-04" db="EMBL/GenBank/DDBJ databases">
        <title>The genome sequence of the plant pathogenic Rhizarian Plasmodiophora brassicae reveals insights in its biotrophic life cycle and the origin of chitin synthesis.</title>
        <authorList>
            <person name="Schwelm A."/>
            <person name="Fogelqvist J."/>
            <person name="Knaust A."/>
            <person name="Julke S."/>
            <person name="Lilja T."/>
            <person name="Dhandapani V."/>
            <person name="Bonilla-Rosso G."/>
            <person name="Karlsson M."/>
            <person name="Shevchenko A."/>
            <person name="Choi S.R."/>
            <person name="Kim H.G."/>
            <person name="Park J.Y."/>
            <person name="Lim Y.P."/>
            <person name="Ludwig-Muller J."/>
            <person name="Dixelius C."/>
        </authorList>
    </citation>
    <scope>NUCLEOTIDE SEQUENCE</scope>
    <source>
        <tissue evidence="8">Potato root galls</tissue>
    </source>
</reference>
<dbReference type="Gene3D" id="3.20.20.100">
    <property type="entry name" value="NADP-dependent oxidoreductase domain"/>
    <property type="match status" value="1"/>
</dbReference>
<feature type="domain" description="NADP-dependent oxidoreductase" evidence="7">
    <location>
        <begin position="8"/>
        <end position="282"/>
    </location>
</feature>
<dbReference type="InterPro" id="IPR018170">
    <property type="entry name" value="Aldo/ket_reductase_CS"/>
</dbReference>
<dbReference type="PANTHER" id="PTHR43827:SF3">
    <property type="entry name" value="NADP-DEPENDENT OXIDOREDUCTASE DOMAIN-CONTAINING PROTEIN"/>
    <property type="match status" value="1"/>
</dbReference>
<evidence type="ECO:0000256" key="6">
    <source>
        <dbReference type="PIRSR" id="PIRSR000097-3"/>
    </source>
</evidence>
<keyword evidence="2" id="KW-0521">NADP</keyword>
<dbReference type="PANTHER" id="PTHR43827">
    <property type="entry name" value="2,5-DIKETO-D-GLUCONIC ACID REDUCTASE"/>
    <property type="match status" value="1"/>
</dbReference>
<evidence type="ECO:0000259" key="7">
    <source>
        <dbReference type="Pfam" id="PF00248"/>
    </source>
</evidence>
<dbReference type="EMBL" id="HACM01000241">
    <property type="protein sequence ID" value="CRZ00683.1"/>
    <property type="molecule type" value="Transcribed_RNA"/>
</dbReference>
<dbReference type="InterPro" id="IPR023210">
    <property type="entry name" value="NADP_OxRdtase_dom"/>
</dbReference>
<protein>
    <recommendedName>
        <fullName evidence="7">NADP-dependent oxidoreductase domain-containing protein</fullName>
    </recommendedName>
</protein>
<feature type="binding site" evidence="5">
    <location>
        <position position="100"/>
    </location>
    <ligand>
        <name>substrate</name>
    </ligand>
</feature>
<evidence type="ECO:0000256" key="3">
    <source>
        <dbReference type="ARBA" id="ARBA00023002"/>
    </source>
</evidence>
<dbReference type="PROSITE" id="PS00063">
    <property type="entry name" value="ALDOKETO_REDUCTASE_3"/>
    <property type="match status" value="1"/>
</dbReference>
<evidence type="ECO:0000256" key="1">
    <source>
        <dbReference type="ARBA" id="ARBA00007905"/>
    </source>
</evidence>
<dbReference type="InterPro" id="IPR020471">
    <property type="entry name" value="AKR"/>
</dbReference>
<evidence type="ECO:0000256" key="5">
    <source>
        <dbReference type="PIRSR" id="PIRSR000097-2"/>
    </source>
</evidence>
<accession>A0A0H5QF67</accession>
<name>A0A0H5QF67_9EUKA</name>
<evidence type="ECO:0000313" key="8">
    <source>
        <dbReference type="EMBL" id="CRZ00683.1"/>
    </source>
</evidence>
<dbReference type="AlphaFoldDB" id="A0A0H5QF67"/>
<dbReference type="CDD" id="cd19071">
    <property type="entry name" value="AKR_AKR1-5-like"/>
    <property type="match status" value="1"/>
</dbReference>
<proteinExistence type="inferred from homology"/>
<organism evidence="8">
    <name type="scientific">Spongospora subterranea</name>
    <dbReference type="NCBI Taxonomy" id="70186"/>
    <lineage>
        <taxon>Eukaryota</taxon>
        <taxon>Sar</taxon>
        <taxon>Rhizaria</taxon>
        <taxon>Endomyxa</taxon>
        <taxon>Phytomyxea</taxon>
        <taxon>Plasmodiophorida</taxon>
        <taxon>Plasmodiophoridae</taxon>
        <taxon>Spongospora</taxon>
    </lineage>
</organism>
<sequence>MLDKVPMIGFGTYQLSGKSCYDAVVHALKCGYRHIDTASVYGNESIIADAIESVGISRSELFIVSKLQPKDSGVTSVAYQAALDSLSRLRTDYFDLYLIHWPGRAQVSALSPDNPGYRLNSWRALEQLYHQGKAKAIGVRLGRKFSKWLLTSANVILFSNFLERHLTELLTQCSVPPSVNQVEFHPFLDNRELLAYCTLNSIQVEAYSPLGQADTRLLGHPVIVKIANNQGRTSAQVLLRWCIQQDVIALPRSRNPARIKENLNVFDFKLDDQEMEEIGHLYESNSKRYCWDPNAVL</sequence>
<comment type="similarity">
    <text evidence="1">Belongs to the aldo/keto reductase family.</text>
</comment>
<feature type="site" description="Lowers pKa of active site Tyr" evidence="6">
    <location>
        <position position="66"/>
    </location>
</feature>